<proteinExistence type="inferred from homology"/>
<dbReference type="STRING" id="3818.A0A445ACA5"/>
<keyword evidence="8" id="KW-1185">Reference proteome</keyword>
<dbReference type="EMBL" id="SDMP01000012">
    <property type="protein sequence ID" value="RYR24121.1"/>
    <property type="molecule type" value="Genomic_DNA"/>
</dbReference>
<dbReference type="GO" id="GO:0016887">
    <property type="term" value="F:ATP hydrolysis activity"/>
    <property type="evidence" value="ECO:0007669"/>
    <property type="project" value="InterPro"/>
</dbReference>
<evidence type="ECO:0000313" key="7">
    <source>
        <dbReference type="EMBL" id="RYR24121.1"/>
    </source>
</evidence>
<sequence length="691" mass="77996">MLFKTGLIHSTKKLQQTLQEIFYVHQYLKVPELNESMQPNPLYRKVFLYLHSLPSIEDSDFTNLVTGTNQNDIVLCLDANQLIEDHFLGATLYWFNQKTEPNRNNENRTGSFLLKIRKNDKRRILGAYLRHIHDVAGDMESNGKRELRLFVNAGDGEGGVRWRSVPFTHPSTFETIAMGEDLRSKVKSDLELFLRGKKYYRKLGRAWRRSFLLYGPSGTGKSSFVAAMANFLGYDVYDVDLENVRGGDSDLKLLLLETTPKSIVVVEDLDKFVVAATTESSLPAASATGIQMLNIMDGILSACCGEERVMVFTMNSKDGVDPDLLRPGRVDVHIHFPTCDFSSFKELASSHLGVKEHKLFPRVEEILARGVSLSPAEVGELMIANRGSPSRAIKSVIGALRPDGGDGIGRRESADDDCDDVDGGDGCNAVKDFRKLYATMKWETSPMTYTKWYMSRMTHTNGRAQERHTRSGQFRLWQARNVDAAVKAVAVPPARVLTLHGTLVDVFTTDDADPKLLGEVPDGHVGITKYNIKLKWLRSRLQQMPLGSPEDAVVRYARCYIMYLLGGVLLPDKANNTVHVRYLPLLANCDAISTYSWDSAVLCWLYRGMCLVTDYNVEGMSGCHILLMSWIYFRHPFWAPDVMSPYTFPLATRWAGKRGKNDYAEQRLQRHRLKLDTLRVDEVIILVVFIA</sequence>
<accession>A0A445ACA5</accession>
<keyword evidence="4" id="KW-0460">Magnesium</keyword>
<evidence type="ECO:0000256" key="5">
    <source>
        <dbReference type="ARBA" id="ARBA00049360"/>
    </source>
</evidence>
<gene>
    <name evidence="7" type="ORF">Ahy_B02g057613</name>
</gene>
<dbReference type="Proteomes" id="UP000289738">
    <property type="component" value="Chromosome B02"/>
</dbReference>
<evidence type="ECO:0000256" key="4">
    <source>
        <dbReference type="ARBA" id="ARBA00022842"/>
    </source>
</evidence>
<dbReference type="AlphaFoldDB" id="A0A445ACA5"/>
<dbReference type="InterPro" id="IPR019557">
    <property type="entry name" value="AminoTfrase-like_pln_mobile"/>
</dbReference>
<dbReference type="Pfam" id="PF25568">
    <property type="entry name" value="AAA_lid_At3g28540"/>
    <property type="match status" value="1"/>
</dbReference>
<evidence type="ECO:0000256" key="1">
    <source>
        <dbReference type="ARBA" id="ARBA00001946"/>
    </source>
</evidence>
<dbReference type="GO" id="GO:0006950">
    <property type="term" value="P:response to stress"/>
    <property type="evidence" value="ECO:0007669"/>
    <property type="project" value="UniProtKB-ARBA"/>
</dbReference>
<comment type="caution">
    <text evidence="7">The sequence shown here is derived from an EMBL/GenBank/DDBJ whole genome shotgun (WGS) entry which is preliminary data.</text>
</comment>
<dbReference type="Pfam" id="PF14363">
    <property type="entry name" value="AAA_assoc"/>
    <property type="match status" value="1"/>
</dbReference>
<keyword evidence="3" id="KW-0378">Hydrolase</keyword>
<dbReference type="InterPro" id="IPR025753">
    <property type="entry name" value="AAA_N_dom"/>
</dbReference>
<dbReference type="Pfam" id="PF00004">
    <property type="entry name" value="AAA"/>
    <property type="match status" value="1"/>
</dbReference>
<dbReference type="GO" id="GO:0005524">
    <property type="term" value="F:ATP binding"/>
    <property type="evidence" value="ECO:0007669"/>
    <property type="project" value="InterPro"/>
</dbReference>
<feature type="domain" description="AAA+ ATPase" evidence="6">
    <location>
        <begin position="207"/>
        <end position="340"/>
    </location>
</feature>
<evidence type="ECO:0000256" key="2">
    <source>
        <dbReference type="ARBA" id="ARBA00007448"/>
    </source>
</evidence>
<comment type="similarity">
    <text evidence="2">Belongs to the AAA ATPase family. BCS1 subfamily.</text>
</comment>
<dbReference type="SUPFAM" id="SSF52540">
    <property type="entry name" value="P-loop containing nucleoside triphosphate hydrolases"/>
    <property type="match status" value="1"/>
</dbReference>
<name>A0A445ACA5_ARAHY</name>
<dbReference type="InterPro" id="IPR003959">
    <property type="entry name" value="ATPase_AAA_core"/>
</dbReference>
<comment type="catalytic activity">
    <reaction evidence="5">
        <text>ATP + H2O = ADP + phosphate + H(+)</text>
        <dbReference type="Rhea" id="RHEA:13065"/>
        <dbReference type="ChEBI" id="CHEBI:15377"/>
        <dbReference type="ChEBI" id="CHEBI:15378"/>
        <dbReference type="ChEBI" id="CHEBI:30616"/>
        <dbReference type="ChEBI" id="CHEBI:43474"/>
        <dbReference type="ChEBI" id="CHEBI:456216"/>
    </reaction>
</comment>
<evidence type="ECO:0000313" key="8">
    <source>
        <dbReference type="Proteomes" id="UP000289738"/>
    </source>
</evidence>
<dbReference type="InterPro" id="IPR050747">
    <property type="entry name" value="Mitochondrial_chaperone_BCS1"/>
</dbReference>
<dbReference type="SMART" id="SM00382">
    <property type="entry name" value="AAA"/>
    <property type="match status" value="1"/>
</dbReference>
<protein>
    <recommendedName>
        <fullName evidence="6">AAA+ ATPase domain-containing protein</fullName>
    </recommendedName>
</protein>
<dbReference type="InterPro" id="IPR027417">
    <property type="entry name" value="P-loop_NTPase"/>
</dbReference>
<evidence type="ECO:0000256" key="3">
    <source>
        <dbReference type="ARBA" id="ARBA00022801"/>
    </source>
</evidence>
<comment type="cofactor">
    <cofactor evidence="1">
        <name>Mg(2+)</name>
        <dbReference type="ChEBI" id="CHEBI:18420"/>
    </cofactor>
</comment>
<dbReference type="Gene3D" id="3.40.50.300">
    <property type="entry name" value="P-loop containing nucleotide triphosphate hydrolases"/>
    <property type="match status" value="1"/>
</dbReference>
<evidence type="ECO:0000259" key="6">
    <source>
        <dbReference type="SMART" id="SM00382"/>
    </source>
</evidence>
<dbReference type="Pfam" id="PF10536">
    <property type="entry name" value="PMD"/>
    <property type="match status" value="1"/>
</dbReference>
<dbReference type="InterPro" id="IPR003593">
    <property type="entry name" value="AAA+_ATPase"/>
</dbReference>
<dbReference type="PANTHER" id="PTHR23070">
    <property type="entry name" value="BCS1 AAA-TYPE ATPASE"/>
    <property type="match status" value="1"/>
</dbReference>
<organism evidence="7 8">
    <name type="scientific">Arachis hypogaea</name>
    <name type="common">Peanut</name>
    <dbReference type="NCBI Taxonomy" id="3818"/>
    <lineage>
        <taxon>Eukaryota</taxon>
        <taxon>Viridiplantae</taxon>
        <taxon>Streptophyta</taxon>
        <taxon>Embryophyta</taxon>
        <taxon>Tracheophyta</taxon>
        <taxon>Spermatophyta</taxon>
        <taxon>Magnoliopsida</taxon>
        <taxon>eudicotyledons</taxon>
        <taxon>Gunneridae</taxon>
        <taxon>Pentapetalae</taxon>
        <taxon>rosids</taxon>
        <taxon>fabids</taxon>
        <taxon>Fabales</taxon>
        <taxon>Fabaceae</taxon>
        <taxon>Papilionoideae</taxon>
        <taxon>50 kb inversion clade</taxon>
        <taxon>dalbergioids sensu lato</taxon>
        <taxon>Dalbergieae</taxon>
        <taxon>Pterocarpus clade</taxon>
        <taxon>Arachis</taxon>
    </lineage>
</organism>
<dbReference type="InterPro" id="IPR058017">
    <property type="entry name" value="At3g28540-like_C"/>
</dbReference>
<reference evidence="7 8" key="1">
    <citation type="submission" date="2019-01" db="EMBL/GenBank/DDBJ databases">
        <title>Sequencing of cultivated peanut Arachis hypogaea provides insights into genome evolution and oil improvement.</title>
        <authorList>
            <person name="Chen X."/>
        </authorList>
    </citation>
    <scope>NUCLEOTIDE SEQUENCE [LARGE SCALE GENOMIC DNA]</scope>
    <source>
        <strain evidence="8">cv. Fuhuasheng</strain>
        <tissue evidence="7">Leaves</tissue>
    </source>
</reference>